<dbReference type="PROSITE" id="PS00197">
    <property type="entry name" value="2FE2S_FER_1"/>
    <property type="match status" value="1"/>
</dbReference>
<dbReference type="InterPro" id="IPR001041">
    <property type="entry name" value="2Fe-2S_ferredoxin-type"/>
</dbReference>
<gene>
    <name evidence="2" type="ORF">SAMN05192573_116117</name>
</gene>
<dbReference type="InterPro" id="IPR036010">
    <property type="entry name" value="2Fe-2S_ferredoxin-like_sf"/>
</dbReference>
<feature type="domain" description="2Fe-2S ferredoxin-type" evidence="1">
    <location>
        <begin position="4"/>
        <end position="91"/>
    </location>
</feature>
<evidence type="ECO:0000313" key="2">
    <source>
        <dbReference type="EMBL" id="SDI13554.1"/>
    </source>
</evidence>
<dbReference type="PROSITE" id="PS51085">
    <property type="entry name" value="2FE2S_FER_2"/>
    <property type="match status" value="1"/>
</dbReference>
<dbReference type="InterPro" id="IPR006058">
    <property type="entry name" value="2Fe2S_fd_BS"/>
</dbReference>
<dbReference type="SUPFAM" id="SSF54292">
    <property type="entry name" value="2Fe-2S ferredoxin-like"/>
    <property type="match status" value="1"/>
</dbReference>
<dbReference type="Proteomes" id="UP000199705">
    <property type="component" value="Unassembled WGS sequence"/>
</dbReference>
<dbReference type="STRING" id="551996.SAMN05192573_116117"/>
<dbReference type="Gene3D" id="3.10.20.30">
    <property type="match status" value="1"/>
</dbReference>
<organism evidence="2 3">
    <name type="scientific">Mucilaginibacter gossypii</name>
    <dbReference type="NCBI Taxonomy" id="551996"/>
    <lineage>
        <taxon>Bacteria</taxon>
        <taxon>Pseudomonadati</taxon>
        <taxon>Bacteroidota</taxon>
        <taxon>Sphingobacteriia</taxon>
        <taxon>Sphingobacteriales</taxon>
        <taxon>Sphingobacteriaceae</taxon>
        <taxon>Mucilaginibacter</taxon>
    </lineage>
</organism>
<dbReference type="InterPro" id="IPR012675">
    <property type="entry name" value="Beta-grasp_dom_sf"/>
</dbReference>
<sequence>MESNKIPLTLNYLGESHRLQIVHGQYHSLMSLIADYLAIPGFGLCCGMGSCGTCVVQIASPYSQVKRNVMACGILVNDELANMVILIPDKIY</sequence>
<proteinExistence type="predicted"/>
<dbReference type="EMBL" id="FNCG01000016">
    <property type="protein sequence ID" value="SDI13554.1"/>
    <property type="molecule type" value="Genomic_DNA"/>
</dbReference>
<accession>A0A1G8I3Y2</accession>
<dbReference type="AlphaFoldDB" id="A0A1G8I3Y2"/>
<evidence type="ECO:0000313" key="3">
    <source>
        <dbReference type="Proteomes" id="UP000199705"/>
    </source>
</evidence>
<dbReference type="RefSeq" id="WP_091173485.1">
    <property type="nucleotide sequence ID" value="NZ_FNCG01000016.1"/>
</dbReference>
<name>A0A1G8I3Y2_9SPHI</name>
<reference evidence="3" key="1">
    <citation type="submission" date="2016-10" db="EMBL/GenBank/DDBJ databases">
        <authorList>
            <person name="Varghese N."/>
            <person name="Submissions S."/>
        </authorList>
    </citation>
    <scope>NUCLEOTIDE SEQUENCE [LARGE SCALE GENOMIC DNA]</scope>
    <source>
        <strain evidence="3">Gh-67</strain>
    </source>
</reference>
<evidence type="ECO:0000259" key="1">
    <source>
        <dbReference type="PROSITE" id="PS51085"/>
    </source>
</evidence>
<protein>
    <recommendedName>
        <fullName evidence="1">2Fe-2S ferredoxin-type domain-containing protein</fullName>
    </recommendedName>
</protein>
<dbReference type="GO" id="GO:0051537">
    <property type="term" value="F:2 iron, 2 sulfur cluster binding"/>
    <property type="evidence" value="ECO:0007669"/>
    <property type="project" value="InterPro"/>
</dbReference>
<keyword evidence="3" id="KW-1185">Reference proteome</keyword>